<accession>A0A102KT84</accession>
<sequence>MTTTSTAATQLAHLEAQLNVIAGRPLALTIRGARAFTFSFDEYDPAAGARVARFFASMANTTVEADAECGTFVYVDVPDTLHA</sequence>
<dbReference type="RefSeq" id="WP_059638127.1">
    <property type="nucleotide sequence ID" value="NZ_LOTK01000042.1"/>
</dbReference>
<dbReference type="Proteomes" id="UP000065521">
    <property type="component" value="Unassembled WGS sequence"/>
</dbReference>
<evidence type="ECO:0000313" key="1">
    <source>
        <dbReference type="EMBL" id="KUZ80950.1"/>
    </source>
</evidence>
<organism evidence="1 2">
    <name type="scientific">Burkholderia ubonensis</name>
    <dbReference type="NCBI Taxonomy" id="101571"/>
    <lineage>
        <taxon>Bacteria</taxon>
        <taxon>Pseudomonadati</taxon>
        <taxon>Pseudomonadota</taxon>
        <taxon>Betaproteobacteria</taxon>
        <taxon>Burkholderiales</taxon>
        <taxon>Burkholderiaceae</taxon>
        <taxon>Burkholderia</taxon>
        <taxon>Burkholderia cepacia complex</taxon>
    </lineage>
</organism>
<evidence type="ECO:0000313" key="2">
    <source>
        <dbReference type="Proteomes" id="UP000065521"/>
    </source>
</evidence>
<protein>
    <submittedName>
        <fullName evidence="1">Uncharacterized protein</fullName>
    </submittedName>
</protein>
<name>A0A102KT84_9BURK</name>
<gene>
    <name evidence="1" type="ORF">WI38_32750</name>
</gene>
<proteinExistence type="predicted"/>
<dbReference type="AlphaFoldDB" id="A0A102KT84"/>
<comment type="caution">
    <text evidence="1">The sequence shown here is derived from an EMBL/GenBank/DDBJ whole genome shotgun (WGS) entry which is preliminary data.</text>
</comment>
<reference evidence="1 2" key="1">
    <citation type="submission" date="2015-11" db="EMBL/GenBank/DDBJ databases">
        <title>Expanding the genomic diversity of Burkholderia species for the development of highly accurate diagnostics.</title>
        <authorList>
            <person name="Sahl J."/>
            <person name="Keim P."/>
            <person name="Wagner D."/>
        </authorList>
    </citation>
    <scope>NUCLEOTIDE SEQUENCE [LARGE SCALE GENOMIC DNA]</scope>
    <source>
        <strain evidence="1 2">RF32-BP4</strain>
    </source>
</reference>
<dbReference type="EMBL" id="LOTN01000075">
    <property type="protein sequence ID" value="KUZ80950.1"/>
    <property type="molecule type" value="Genomic_DNA"/>
</dbReference>